<evidence type="ECO:0000313" key="9">
    <source>
        <dbReference type="EMBL" id="RFF29157.1"/>
    </source>
</evidence>
<dbReference type="PROSITE" id="PS50011">
    <property type="entry name" value="PROTEIN_KINASE_DOM"/>
    <property type="match status" value="1"/>
</dbReference>
<dbReference type="SMART" id="SM00028">
    <property type="entry name" value="TPR"/>
    <property type="match status" value="5"/>
</dbReference>
<name>A0A3E1K532_9GAMM</name>
<evidence type="ECO:0000256" key="7">
    <source>
        <dbReference type="SAM" id="Coils"/>
    </source>
</evidence>
<feature type="coiled-coil region" evidence="7">
    <location>
        <begin position="402"/>
        <end position="429"/>
    </location>
</feature>
<dbReference type="InterPro" id="IPR008271">
    <property type="entry name" value="Ser/Thr_kinase_AS"/>
</dbReference>
<dbReference type="OrthoDB" id="9801841at2"/>
<keyword evidence="5" id="KW-0802">TPR repeat</keyword>
<gene>
    <name evidence="9" type="ORF">DZC52_15005</name>
</gene>
<keyword evidence="10" id="KW-1185">Reference proteome</keyword>
<evidence type="ECO:0000256" key="2">
    <source>
        <dbReference type="ARBA" id="ARBA00022741"/>
    </source>
</evidence>
<feature type="repeat" description="TPR" evidence="5">
    <location>
        <begin position="639"/>
        <end position="672"/>
    </location>
</feature>
<proteinExistence type="predicted"/>
<dbReference type="SUPFAM" id="SSF56112">
    <property type="entry name" value="Protein kinase-like (PK-like)"/>
    <property type="match status" value="1"/>
</dbReference>
<accession>A0A3E1K532</accession>
<dbReference type="RefSeq" id="WP_116651963.1">
    <property type="nucleotide sequence ID" value="NZ_QUZK01000052.1"/>
</dbReference>
<dbReference type="GO" id="GO:0004674">
    <property type="term" value="F:protein serine/threonine kinase activity"/>
    <property type="evidence" value="ECO:0007669"/>
    <property type="project" value="TreeGrafter"/>
</dbReference>
<dbReference type="Pfam" id="PF13424">
    <property type="entry name" value="TPR_12"/>
    <property type="match status" value="1"/>
</dbReference>
<dbReference type="AlphaFoldDB" id="A0A3E1K532"/>
<dbReference type="Gene3D" id="1.25.40.10">
    <property type="entry name" value="Tetratricopeptide repeat domain"/>
    <property type="match status" value="2"/>
</dbReference>
<dbReference type="PANTHER" id="PTHR43289:SF34">
    <property type="entry name" value="SERINE_THREONINE-PROTEIN KINASE YBDM-RELATED"/>
    <property type="match status" value="1"/>
</dbReference>
<reference evidence="9 10" key="1">
    <citation type="submission" date="2018-08" db="EMBL/GenBank/DDBJ databases">
        <title>Wenzhouxiangella salilacus sp. nov., a novel bacterium isolated from a saline lake in Xinjiang Province, China.</title>
        <authorList>
            <person name="Han S."/>
        </authorList>
    </citation>
    <scope>NUCLEOTIDE SEQUENCE [LARGE SCALE GENOMIC DNA]</scope>
    <source>
        <strain evidence="9 10">XDB06</strain>
    </source>
</reference>
<feature type="domain" description="Protein kinase" evidence="8">
    <location>
        <begin position="89"/>
        <end position="354"/>
    </location>
</feature>
<feature type="binding site" evidence="6">
    <location>
        <position position="120"/>
    </location>
    <ligand>
        <name>ATP</name>
        <dbReference type="ChEBI" id="CHEBI:30616"/>
    </ligand>
</feature>
<dbReference type="SUPFAM" id="SSF48452">
    <property type="entry name" value="TPR-like"/>
    <property type="match status" value="2"/>
</dbReference>
<dbReference type="Gene3D" id="3.30.200.20">
    <property type="entry name" value="Phosphorylase Kinase, domain 1"/>
    <property type="match status" value="1"/>
</dbReference>
<dbReference type="PROSITE" id="PS00108">
    <property type="entry name" value="PROTEIN_KINASE_ST"/>
    <property type="match status" value="1"/>
</dbReference>
<keyword evidence="7" id="KW-0175">Coiled coil</keyword>
<dbReference type="PROSITE" id="PS50005">
    <property type="entry name" value="TPR"/>
    <property type="match status" value="1"/>
</dbReference>
<keyword evidence="4 6" id="KW-0067">ATP-binding</keyword>
<evidence type="ECO:0000256" key="3">
    <source>
        <dbReference type="ARBA" id="ARBA00022777"/>
    </source>
</evidence>
<dbReference type="Pfam" id="PF00069">
    <property type="entry name" value="Pkinase"/>
    <property type="match status" value="1"/>
</dbReference>
<dbReference type="Proteomes" id="UP000260351">
    <property type="component" value="Unassembled WGS sequence"/>
</dbReference>
<dbReference type="InterPro" id="IPR000719">
    <property type="entry name" value="Prot_kinase_dom"/>
</dbReference>
<dbReference type="EMBL" id="QUZK01000052">
    <property type="protein sequence ID" value="RFF29157.1"/>
    <property type="molecule type" value="Genomic_DNA"/>
</dbReference>
<sequence>MTERQAVWAQAASLFDELAERTADERERIMARRTIPEPVRRWLDELLEAHDADRSMIIDRRVDDLARGLAGTGGTPGLEEMSGQQFGPWRARRMVGRGGMGVVLEGERADGRFDMRVAIKVLAPEAVGATAQALIEQEVRTLAGLEHPGIARLVDGGVRDDGVAWLAMEFVEGEPLDAWCDGHRPSLDMRLDLFRQVAEAVSHCHRALVAHGDIKPANVLVDEHGRARLLDFGIASRMADSAKDPGAGSAGRWCSPGYASPERLGGQAPSIPDDVFALGALLFRLLNGRGIRSAPEQTRLLSGREQVEAGDAAARSSKSGDADLDAVVDRALAPDPDERYRSVEALLDDLDRWSQGFPVIARRGGAAYRFGRWIGRHRSLATAGLLAAVALLSGTGLALWQADKARQAAELAERNAQSAQAAQARAESVNRFLLDLFEAEIPDLPPDRMPTTRQLVDRGIERARHPASGSPELRADLLLTLAGILIARKQLDEADGLIAEARGLVDFETHPELAIRLAMLDVDRNRERNRFEDMESSLERATALLERHDPQAIERLEMQRDLGRLYMRREQLDRAEAVLTEVQHAARQRDDADDLQLRLAGDLAVVAGRNGRPERAVERFEEVLRLKRAQSEPSPLSLATTLVNLAGLHARLGDYTRAEERYREVLALLEPFEDLPQGTRATSLTGLADLRRWQGRFDEAETLIVQSAEEWRRVLDLESVDEDFFIHYYLAELYGDAQRFKGAEERIETAIERMSTGQEAPPGRIAEARADLARYRCEAGRREAARQPLEQAREVLEAGESVSLAEAEAACADEPRGAGISQALIERARSGRGDLSRVARLELARAEQLAAGDPAAARGLVETSLARLDAVGAVADHPLLVRARALREKLRQDGG</sequence>
<evidence type="ECO:0000259" key="8">
    <source>
        <dbReference type="PROSITE" id="PS50011"/>
    </source>
</evidence>
<keyword evidence="3" id="KW-0418">Kinase</keyword>
<dbReference type="GO" id="GO:0005524">
    <property type="term" value="F:ATP binding"/>
    <property type="evidence" value="ECO:0007669"/>
    <property type="project" value="UniProtKB-UniRule"/>
</dbReference>
<keyword evidence="1" id="KW-0808">Transferase</keyword>
<evidence type="ECO:0000313" key="10">
    <source>
        <dbReference type="Proteomes" id="UP000260351"/>
    </source>
</evidence>
<evidence type="ECO:0000256" key="1">
    <source>
        <dbReference type="ARBA" id="ARBA00022679"/>
    </source>
</evidence>
<dbReference type="CDD" id="cd14014">
    <property type="entry name" value="STKc_PknB_like"/>
    <property type="match status" value="1"/>
</dbReference>
<dbReference type="PANTHER" id="PTHR43289">
    <property type="entry name" value="MITOGEN-ACTIVATED PROTEIN KINASE KINASE KINASE 20-RELATED"/>
    <property type="match status" value="1"/>
</dbReference>
<dbReference type="InterPro" id="IPR011009">
    <property type="entry name" value="Kinase-like_dom_sf"/>
</dbReference>
<dbReference type="Pfam" id="PF13374">
    <property type="entry name" value="TPR_10"/>
    <property type="match status" value="1"/>
</dbReference>
<protein>
    <recommendedName>
        <fullName evidence="8">Protein kinase domain-containing protein</fullName>
    </recommendedName>
</protein>
<keyword evidence="2 6" id="KW-0547">Nucleotide-binding</keyword>
<dbReference type="Gene3D" id="1.10.510.10">
    <property type="entry name" value="Transferase(Phosphotransferase) domain 1"/>
    <property type="match status" value="1"/>
</dbReference>
<comment type="caution">
    <text evidence="9">The sequence shown here is derived from an EMBL/GenBank/DDBJ whole genome shotgun (WGS) entry which is preliminary data.</text>
</comment>
<dbReference type="PROSITE" id="PS00107">
    <property type="entry name" value="PROTEIN_KINASE_ATP"/>
    <property type="match status" value="1"/>
</dbReference>
<organism evidence="9 10">
    <name type="scientific">Wenzhouxiangella sediminis</name>
    <dbReference type="NCBI Taxonomy" id="1792836"/>
    <lineage>
        <taxon>Bacteria</taxon>
        <taxon>Pseudomonadati</taxon>
        <taxon>Pseudomonadota</taxon>
        <taxon>Gammaproteobacteria</taxon>
        <taxon>Chromatiales</taxon>
        <taxon>Wenzhouxiangellaceae</taxon>
        <taxon>Wenzhouxiangella</taxon>
    </lineage>
</organism>
<evidence type="ECO:0000256" key="4">
    <source>
        <dbReference type="ARBA" id="ARBA00022840"/>
    </source>
</evidence>
<dbReference type="InterPro" id="IPR011990">
    <property type="entry name" value="TPR-like_helical_dom_sf"/>
</dbReference>
<dbReference type="SMART" id="SM00220">
    <property type="entry name" value="S_TKc"/>
    <property type="match status" value="1"/>
</dbReference>
<dbReference type="InterPro" id="IPR017441">
    <property type="entry name" value="Protein_kinase_ATP_BS"/>
</dbReference>
<evidence type="ECO:0000256" key="6">
    <source>
        <dbReference type="PROSITE-ProRule" id="PRU10141"/>
    </source>
</evidence>
<evidence type="ECO:0000256" key="5">
    <source>
        <dbReference type="PROSITE-ProRule" id="PRU00339"/>
    </source>
</evidence>
<dbReference type="InterPro" id="IPR019734">
    <property type="entry name" value="TPR_rpt"/>
</dbReference>